<gene>
    <name evidence="2" type="ORF">Mcate_01763</name>
</gene>
<sequence length="304" mass="33684">MRLEAQAGRVQTAWQLYESLRQTLQQELGVEPLAATQAQAALLQPIALSPLAQRLWEARSLYAEEVRPEFWARVLEEEPYAVARAWAELEATPPPPLLPQPLRRHLCRRIALALEAQGGEPSTTARYWLGALEPERAYPQLQTAGRLALQQGKPNEARLAFFRALWTADTAPLQLEALLGLAQVAELQGDLDLMEALVQRLGELARRHQCDRAYFEHHQRKAGLRLRQGKPQEAALEAQEALEVARRLADEERIALARLSLGAAHLVAGALEEARPHLEAATSPKPPDPAAGPEQPGGAVRFTR</sequence>
<dbReference type="EMBL" id="QWKX01000042">
    <property type="protein sequence ID" value="RIH76491.1"/>
    <property type="molecule type" value="Genomic_DNA"/>
</dbReference>
<evidence type="ECO:0000313" key="3">
    <source>
        <dbReference type="Proteomes" id="UP000266089"/>
    </source>
</evidence>
<dbReference type="AlphaFoldDB" id="A0A399E2P2"/>
<dbReference type="Gene3D" id="1.25.40.10">
    <property type="entry name" value="Tetratricopeptide repeat domain"/>
    <property type="match status" value="2"/>
</dbReference>
<name>A0A399E2P2_9DEIN</name>
<accession>A0A399E2P2</accession>
<dbReference type="KEGG" id="mtai:Mtai_v1c28870"/>
<comment type="caution">
    <text evidence="2">The sequence shown here is derived from an EMBL/GenBank/DDBJ whole genome shotgun (WGS) entry which is preliminary data.</text>
</comment>
<reference evidence="2 3" key="1">
    <citation type="submission" date="2018-08" db="EMBL/GenBank/DDBJ databases">
        <title>Meiothermus cateniformans JCM 15151 genome sequencing project.</title>
        <authorList>
            <person name="Da Costa M.S."/>
            <person name="Albuquerque L."/>
            <person name="Raposo P."/>
            <person name="Froufe H.J.C."/>
            <person name="Barroso C.S."/>
            <person name="Egas C."/>
        </authorList>
    </citation>
    <scope>NUCLEOTIDE SEQUENCE [LARGE SCALE GENOMIC DNA]</scope>
    <source>
        <strain evidence="2 3">JCM 15151</strain>
    </source>
</reference>
<organism evidence="2 3">
    <name type="scientific">Meiothermus taiwanensis</name>
    <dbReference type="NCBI Taxonomy" id="172827"/>
    <lineage>
        <taxon>Bacteria</taxon>
        <taxon>Thermotogati</taxon>
        <taxon>Deinococcota</taxon>
        <taxon>Deinococci</taxon>
        <taxon>Thermales</taxon>
        <taxon>Thermaceae</taxon>
        <taxon>Meiothermus</taxon>
    </lineage>
</organism>
<evidence type="ECO:0000313" key="2">
    <source>
        <dbReference type="EMBL" id="RIH76491.1"/>
    </source>
</evidence>
<dbReference type="OrthoDB" id="9897553at2"/>
<feature type="region of interest" description="Disordered" evidence="1">
    <location>
        <begin position="275"/>
        <end position="304"/>
    </location>
</feature>
<dbReference type="SUPFAM" id="SSF48452">
    <property type="entry name" value="TPR-like"/>
    <property type="match status" value="1"/>
</dbReference>
<proteinExistence type="predicted"/>
<dbReference type="InterPro" id="IPR011990">
    <property type="entry name" value="TPR-like_helical_dom_sf"/>
</dbReference>
<evidence type="ECO:0000256" key="1">
    <source>
        <dbReference type="SAM" id="MobiDB-lite"/>
    </source>
</evidence>
<dbReference type="Proteomes" id="UP000266089">
    <property type="component" value="Unassembled WGS sequence"/>
</dbReference>
<protein>
    <submittedName>
        <fullName evidence="2">Uncharacterized protein</fullName>
    </submittedName>
</protein>